<dbReference type="RefSeq" id="WP_344050211.1">
    <property type="nucleotide sequence ID" value="NZ_BAAAHG010000024.1"/>
</dbReference>
<reference evidence="2 3" key="1">
    <citation type="journal article" date="2019" name="Int. J. Syst. Evol. Microbiol.">
        <title>The Global Catalogue of Microorganisms (GCM) 10K type strain sequencing project: providing services to taxonomists for standard genome sequencing and annotation.</title>
        <authorList>
            <consortium name="The Broad Institute Genomics Platform"/>
            <consortium name="The Broad Institute Genome Sequencing Center for Infectious Disease"/>
            <person name="Wu L."/>
            <person name="Ma J."/>
        </authorList>
    </citation>
    <scope>NUCLEOTIDE SEQUENCE [LARGE SCALE GENOMIC DNA]</scope>
    <source>
        <strain evidence="2 3">JCM 10673</strain>
    </source>
</reference>
<feature type="region of interest" description="Disordered" evidence="1">
    <location>
        <begin position="88"/>
        <end position="130"/>
    </location>
</feature>
<evidence type="ECO:0000256" key="1">
    <source>
        <dbReference type="SAM" id="MobiDB-lite"/>
    </source>
</evidence>
<proteinExistence type="predicted"/>
<dbReference type="EMBL" id="BAAAHG010000024">
    <property type="protein sequence ID" value="GAA0916039.1"/>
    <property type="molecule type" value="Genomic_DNA"/>
</dbReference>
<name>A0ABN1NT11_9ACTN</name>
<feature type="compositionally biased region" description="Basic and acidic residues" evidence="1">
    <location>
        <begin position="111"/>
        <end position="130"/>
    </location>
</feature>
<protein>
    <submittedName>
        <fullName evidence="2">Uncharacterized protein</fullName>
    </submittedName>
</protein>
<sequence>MESHPTLRLLPWTSPEGKPCFLANATEGGHLSRLADETEARQLAEGLEVLAEARKVLSNLLSPHAEVRYAAIRLSECLADALRVAESRGRRLLPQPDDTDDTDALDEADDTADHQKSSGTDGHAHVTRGE</sequence>
<evidence type="ECO:0000313" key="3">
    <source>
        <dbReference type="Proteomes" id="UP001501005"/>
    </source>
</evidence>
<feature type="compositionally biased region" description="Acidic residues" evidence="1">
    <location>
        <begin position="97"/>
        <end position="110"/>
    </location>
</feature>
<organism evidence="2 3">
    <name type="scientific">Streptomyces thermoalcalitolerans</name>
    <dbReference type="NCBI Taxonomy" id="65605"/>
    <lineage>
        <taxon>Bacteria</taxon>
        <taxon>Bacillati</taxon>
        <taxon>Actinomycetota</taxon>
        <taxon>Actinomycetes</taxon>
        <taxon>Kitasatosporales</taxon>
        <taxon>Streptomycetaceae</taxon>
        <taxon>Streptomyces</taxon>
    </lineage>
</organism>
<keyword evidence="3" id="KW-1185">Reference proteome</keyword>
<gene>
    <name evidence="2" type="ORF">GCM10009549_32010</name>
</gene>
<comment type="caution">
    <text evidence="2">The sequence shown here is derived from an EMBL/GenBank/DDBJ whole genome shotgun (WGS) entry which is preliminary data.</text>
</comment>
<evidence type="ECO:0000313" key="2">
    <source>
        <dbReference type="EMBL" id="GAA0916039.1"/>
    </source>
</evidence>
<accession>A0ABN1NT11</accession>
<dbReference type="Proteomes" id="UP001501005">
    <property type="component" value="Unassembled WGS sequence"/>
</dbReference>